<dbReference type="InterPro" id="IPR018280">
    <property type="entry name" value="Ribosomal_uS3_CS"/>
</dbReference>
<dbReference type="Proteomes" id="UP000179368">
    <property type="component" value="Unassembled WGS sequence"/>
</dbReference>
<keyword evidence="4 8" id="KW-0689">Ribosomal protein</keyword>
<reference evidence="11 12" key="1">
    <citation type="journal article" date="2016" name="Nat. Commun.">
        <title>Thousands of microbial genomes shed light on interconnected biogeochemical processes in an aquifer system.</title>
        <authorList>
            <person name="Anantharaman K."/>
            <person name="Brown C.T."/>
            <person name="Hug L.A."/>
            <person name="Sharon I."/>
            <person name="Castelle C.J."/>
            <person name="Probst A.J."/>
            <person name="Thomas B.C."/>
            <person name="Singh A."/>
            <person name="Wilkins M.J."/>
            <person name="Karaoz U."/>
            <person name="Brodie E.L."/>
            <person name="Williams K.H."/>
            <person name="Hubbard S.S."/>
            <person name="Banfield J.F."/>
        </authorList>
    </citation>
    <scope>NUCLEOTIDE SEQUENCE [LARGE SCALE GENOMIC DNA]</scope>
</reference>
<evidence type="ECO:0000256" key="3">
    <source>
        <dbReference type="ARBA" id="ARBA00022884"/>
    </source>
</evidence>
<dbReference type="EMBL" id="MFKG01000013">
    <property type="protein sequence ID" value="OGG40493.1"/>
    <property type="molecule type" value="Genomic_DNA"/>
</dbReference>
<proteinExistence type="inferred from homology"/>
<evidence type="ECO:0000256" key="7">
    <source>
        <dbReference type="ARBA" id="ARBA00035257"/>
    </source>
</evidence>
<dbReference type="FunFam" id="3.30.300.20:FF:000001">
    <property type="entry name" value="30S ribosomal protein S3"/>
    <property type="match status" value="1"/>
</dbReference>
<gene>
    <name evidence="8" type="primary">rpsC</name>
    <name evidence="11" type="ORF">A2116_01925</name>
</gene>
<evidence type="ECO:0000313" key="12">
    <source>
        <dbReference type="Proteomes" id="UP000179368"/>
    </source>
</evidence>
<keyword evidence="2 8" id="KW-0699">rRNA-binding</keyword>
<dbReference type="InterPro" id="IPR057258">
    <property type="entry name" value="Ribosomal_uS3"/>
</dbReference>
<dbReference type="PROSITE" id="PS00548">
    <property type="entry name" value="RIBOSOMAL_S3"/>
    <property type="match status" value="1"/>
</dbReference>
<evidence type="ECO:0000256" key="9">
    <source>
        <dbReference type="RuleBase" id="RU003624"/>
    </source>
</evidence>
<evidence type="ECO:0000256" key="5">
    <source>
        <dbReference type="ARBA" id="ARBA00023274"/>
    </source>
</evidence>
<dbReference type="SUPFAM" id="SSF54814">
    <property type="entry name" value="Prokaryotic type KH domain (KH-domain type II)"/>
    <property type="match status" value="1"/>
</dbReference>
<dbReference type="InterPro" id="IPR005704">
    <property type="entry name" value="Ribosomal_uS3_bac-typ"/>
</dbReference>
<dbReference type="GO" id="GO:0006412">
    <property type="term" value="P:translation"/>
    <property type="evidence" value="ECO:0007669"/>
    <property type="project" value="UniProtKB-UniRule"/>
</dbReference>
<accession>A0A1F6BUI8</accession>
<protein>
    <recommendedName>
        <fullName evidence="7 8">Small ribosomal subunit protein uS3</fullName>
    </recommendedName>
</protein>
<dbReference type="SUPFAM" id="SSF54821">
    <property type="entry name" value="Ribosomal protein S3 C-terminal domain"/>
    <property type="match status" value="1"/>
</dbReference>
<name>A0A1F6BUI8_9BACT</name>
<dbReference type="InterPro" id="IPR036419">
    <property type="entry name" value="Ribosomal_S3_C_sf"/>
</dbReference>
<comment type="function">
    <text evidence="6 8">Binds the lower part of the 30S subunit head. Binds mRNA in the 70S ribosome, positioning it for translation.</text>
</comment>
<dbReference type="PROSITE" id="PS50823">
    <property type="entry name" value="KH_TYPE_2"/>
    <property type="match status" value="1"/>
</dbReference>
<evidence type="ECO:0000313" key="11">
    <source>
        <dbReference type="EMBL" id="OGG40493.1"/>
    </source>
</evidence>
<dbReference type="Gene3D" id="3.30.300.20">
    <property type="match status" value="1"/>
</dbReference>
<evidence type="ECO:0000256" key="4">
    <source>
        <dbReference type="ARBA" id="ARBA00022980"/>
    </source>
</evidence>
<evidence type="ECO:0000256" key="2">
    <source>
        <dbReference type="ARBA" id="ARBA00022730"/>
    </source>
</evidence>
<comment type="similarity">
    <text evidence="1 8 9">Belongs to the universal ribosomal protein uS3 family.</text>
</comment>
<evidence type="ECO:0000256" key="8">
    <source>
        <dbReference type="HAMAP-Rule" id="MF_01309"/>
    </source>
</evidence>
<dbReference type="GO" id="GO:0003735">
    <property type="term" value="F:structural constituent of ribosome"/>
    <property type="evidence" value="ECO:0007669"/>
    <property type="project" value="InterPro"/>
</dbReference>
<dbReference type="InterPro" id="IPR001351">
    <property type="entry name" value="Ribosomal_uS3_C"/>
</dbReference>
<dbReference type="GO" id="GO:0003729">
    <property type="term" value="F:mRNA binding"/>
    <property type="evidence" value="ECO:0007669"/>
    <property type="project" value="UniProtKB-UniRule"/>
</dbReference>
<evidence type="ECO:0000256" key="6">
    <source>
        <dbReference type="ARBA" id="ARBA00024998"/>
    </source>
</evidence>
<dbReference type="PANTHER" id="PTHR11760:SF19">
    <property type="entry name" value="SMALL RIBOSOMAL SUBUNIT PROTEIN US3C"/>
    <property type="match status" value="1"/>
</dbReference>
<comment type="caution">
    <text evidence="11">The sequence shown here is derived from an EMBL/GenBank/DDBJ whole genome shotgun (WGS) entry which is preliminary data.</text>
</comment>
<dbReference type="GO" id="GO:0019843">
    <property type="term" value="F:rRNA binding"/>
    <property type="evidence" value="ECO:0007669"/>
    <property type="project" value="UniProtKB-UniRule"/>
</dbReference>
<organism evidence="11 12">
    <name type="scientific">Candidatus Jorgensenbacteria bacterium GWA1_49_17</name>
    <dbReference type="NCBI Taxonomy" id="1798467"/>
    <lineage>
        <taxon>Bacteria</taxon>
        <taxon>Candidatus Joergenseniibacteriota</taxon>
    </lineage>
</organism>
<feature type="domain" description="KH type-2" evidence="10">
    <location>
        <begin position="38"/>
        <end position="117"/>
    </location>
</feature>
<dbReference type="Gene3D" id="3.30.1140.32">
    <property type="entry name" value="Ribosomal protein S3, C-terminal domain"/>
    <property type="match status" value="1"/>
</dbReference>
<evidence type="ECO:0000259" key="10">
    <source>
        <dbReference type="PROSITE" id="PS50823"/>
    </source>
</evidence>
<keyword evidence="5 8" id="KW-0687">Ribonucleoprotein</keyword>
<dbReference type="HAMAP" id="MF_01309_B">
    <property type="entry name" value="Ribosomal_uS3_B"/>
    <property type="match status" value="1"/>
</dbReference>
<dbReference type="InterPro" id="IPR015946">
    <property type="entry name" value="KH_dom-like_a/b"/>
</dbReference>
<dbReference type="GO" id="GO:0022627">
    <property type="term" value="C:cytosolic small ribosomal subunit"/>
    <property type="evidence" value="ECO:0007669"/>
    <property type="project" value="TreeGrafter"/>
</dbReference>
<dbReference type="Pfam" id="PF00189">
    <property type="entry name" value="Ribosomal_S3_C"/>
    <property type="match status" value="1"/>
</dbReference>
<dbReference type="Pfam" id="PF07650">
    <property type="entry name" value="KH_2"/>
    <property type="match status" value="1"/>
</dbReference>
<dbReference type="CDD" id="cd02412">
    <property type="entry name" value="KH-II_30S_S3"/>
    <property type="match status" value="1"/>
</dbReference>
<keyword evidence="3 8" id="KW-0694">RNA-binding</keyword>
<dbReference type="NCBIfam" id="TIGR01009">
    <property type="entry name" value="rpsC_bact"/>
    <property type="match status" value="1"/>
</dbReference>
<comment type="subunit">
    <text evidence="8">Part of the 30S ribosomal subunit. Forms a tight complex with proteins S10 and S14.</text>
</comment>
<dbReference type="AlphaFoldDB" id="A0A1F6BUI8"/>
<dbReference type="PANTHER" id="PTHR11760">
    <property type="entry name" value="30S/40S RIBOSOMAL PROTEIN S3"/>
    <property type="match status" value="1"/>
</dbReference>
<dbReference type="InterPro" id="IPR009019">
    <property type="entry name" value="KH_sf_prok-type"/>
</dbReference>
<dbReference type="InterPro" id="IPR004044">
    <property type="entry name" value="KH_dom_type_2"/>
</dbReference>
<sequence>MAQKIQPNSFRLGITKPWQSQWFFKRSLRFFVQEDYLIRELIKEKILTSGIDAIEIERTGEVIKVTIRSARPGLIIGRGGKGIEELKDGLLSSMKALRLKNKFKGNPVLNLNVEEIKRMELSASVLAQQMAFDIEKRFPFRTVMKRHLEVMKQNRSVKGAKIKMAGRLNGAEIARRDSLHFGQMPLQTLRANIDYGEAVAFTTYGTIGIKVWLYKGEIFMADKSDNSNRSN</sequence>
<evidence type="ECO:0000256" key="1">
    <source>
        <dbReference type="ARBA" id="ARBA00010761"/>
    </source>
</evidence>